<name>A0AAX0WHR6_9BACT</name>
<accession>A0AAX0WHR6</accession>
<dbReference type="Proteomes" id="UP000236075">
    <property type="component" value="Unassembled WGS sequence"/>
</dbReference>
<reference evidence="1 2" key="1">
    <citation type="journal article" date="2017" name="BMC Genomics">
        <title>Genome sequencing of 39 Akkermansia muciniphila isolates reveals its population structure, genomic and functional diverisity, and global distribution in mammalian gut microbiotas.</title>
        <authorList>
            <person name="Guo X."/>
            <person name="Li S."/>
            <person name="Zhang J."/>
            <person name="Wu F."/>
            <person name="Li X."/>
            <person name="Wu D."/>
            <person name="Zhang M."/>
            <person name="Ou Z."/>
            <person name="Jie Z."/>
            <person name="Yan Q."/>
            <person name="Li P."/>
            <person name="Yi J."/>
            <person name="Peng Y."/>
        </authorList>
    </citation>
    <scope>NUCLEOTIDE SEQUENCE [LARGE SCALE GENOMIC DNA]</scope>
    <source>
        <strain evidence="1 2">GP28</strain>
    </source>
</reference>
<protein>
    <submittedName>
        <fullName evidence="1">Uncharacterized protein</fullName>
    </submittedName>
</protein>
<gene>
    <name evidence="1" type="ORF">CXT95_11850</name>
</gene>
<evidence type="ECO:0000313" key="2">
    <source>
        <dbReference type="Proteomes" id="UP000236075"/>
    </source>
</evidence>
<organism evidence="1 2">
    <name type="scientific">Akkermansia muciniphila</name>
    <dbReference type="NCBI Taxonomy" id="239935"/>
    <lineage>
        <taxon>Bacteria</taxon>
        <taxon>Pseudomonadati</taxon>
        <taxon>Verrucomicrobiota</taxon>
        <taxon>Verrucomicrobiia</taxon>
        <taxon>Verrucomicrobiales</taxon>
        <taxon>Akkermansiaceae</taxon>
        <taxon>Akkermansia</taxon>
    </lineage>
</organism>
<comment type="caution">
    <text evidence="1">The sequence shown here is derived from an EMBL/GenBank/DDBJ whole genome shotgun (WGS) entry which is preliminary data.</text>
</comment>
<dbReference type="EMBL" id="PJLB01000013">
    <property type="protein sequence ID" value="PNC98959.1"/>
    <property type="molecule type" value="Genomic_DNA"/>
</dbReference>
<sequence length="74" mass="8311">MSTGGRPRHPGTARNIPGGFPFLPQQSMKENPSLFTEAAHTGKSFSNILLAIHFKTLIIFLRFKQEAFFIPPLR</sequence>
<dbReference type="AlphaFoldDB" id="A0AAX0WHR6"/>
<proteinExistence type="predicted"/>
<evidence type="ECO:0000313" key="1">
    <source>
        <dbReference type="EMBL" id="PNC98959.1"/>
    </source>
</evidence>